<evidence type="ECO:0000256" key="3">
    <source>
        <dbReference type="SAM" id="MobiDB-lite"/>
    </source>
</evidence>
<name>A0AA95GDD1_9GAMM</name>
<evidence type="ECO:0000313" key="5">
    <source>
        <dbReference type="EMBL" id="WGL94105.1"/>
    </source>
</evidence>
<protein>
    <submittedName>
        <fullName evidence="5">MobA/MobL family protein</fullName>
    </submittedName>
</protein>
<evidence type="ECO:0000259" key="4">
    <source>
        <dbReference type="Pfam" id="PF03389"/>
    </source>
</evidence>
<dbReference type="AlphaFoldDB" id="A0AA95GDD1"/>
<proteinExistence type="inferred from homology"/>
<evidence type="ECO:0000256" key="1">
    <source>
        <dbReference type="ARBA" id="ARBA00010873"/>
    </source>
</evidence>
<dbReference type="Proteomes" id="UP001177597">
    <property type="component" value="Plasmid paIh7"/>
</dbReference>
<feature type="domain" description="MobA/MobL protein" evidence="4">
    <location>
        <begin position="21"/>
        <end position="220"/>
    </location>
</feature>
<dbReference type="EMBL" id="CP123497">
    <property type="protein sequence ID" value="WGL94105.1"/>
    <property type="molecule type" value="Genomic_DNA"/>
</dbReference>
<feature type="compositionally biased region" description="Basic and acidic residues" evidence="3">
    <location>
        <begin position="150"/>
        <end position="161"/>
    </location>
</feature>
<geneLocation type="plasmid" evidence="5 6">
    <name>paIh7</name>
</geneLocation>
<keyword evidence="5" id="KW-0614">Plasmid</keyword>
<evidence type="ECO:0000313" key="6">
    <source>
        <dbReference type="Proteomes" id="UP001177597"/>
    </source>
</evidence>
<accession>A0AA95GDD1</accession>
<keyword evidence="2" id="KW-0184">Conjugation</keyword>
<dbReference type="Pfam" id="PF03389">
    <property type="entry name" value="MobA_MobL"/>
    <property type="match status" value="1"/>
</dbReference>
<dbReference type="RefSeq" id="WP_280628507.1">
    <property type="nucleotide sequence ID" value="NZ_CP123497.1"/>
</dbReference>
<comment type="similarity">
    <text evidence="1">Belongs to the MobA/MobL family.</text>
</comment>
<dbReference type="InterPro" id="IPR005053">
    <property type="entry name" value="MobA_MobL"/>
</dbReference>
<sequence length="324" mass="37500">MATYHFSVKFGSKGKALGHANYISREAEYQHRGGLEHIEHGNMPTWAQENPAHFWQAADTFERANGSGYREFEIALPRELTSAQRIELVRDFIREELGDKHAYSVALHNAAGSIDDGEQPHAHIMMSQRVNDGIERSPEQYFKRYNAKFPERGGARKDSGHHLTPTEQREELKGLRERWEKKHNEHMQRHGQQHHLIDSRSHKTRGINRTPEHHFGFKAAGRMTAEQKLAIRDLRALSNSDIRYCELKKSDFSQALAKDYYQSASQSFKAEYGQGAEMLKTFKLDLTKNFQQEHNKKLQFNYQSGKAEVKPLRPERGLSRGWSM</sequence>
<organism evidence="5 6">
    <name type="scientific">Arsenophonus nasoniae</name>
    <name type="common">son-killer infecting Nasonia vitripennis</name>
    <dbReference type="NCBI Taxonomy" id="638"/>
    <lineage>
        <taxon>Bacteria</taxon>
        <taxon>Pseudomonadati</taxon>
        <taxon>Pseudomonadota</taxon>
        <taxon>Gammaproteobacteria</taxon>
        <taxon>Enterobacterales</taxon>
        <taxon>Morganellaceae</taxon>
        <taxon>Arsenophonus</taxon>
    </lineage>
</organism>
<feature type="region of interest" description="Disordered" evidence="3">
    <location>
        <begin position="150"/>
        <end position="173"/>
    </location>
</feature>
<evidence type="ECO:0000256" key="2">
    <source>
        <dbReference type="ARBA" id="ARBA00022971"/>
    </source>
</evidence>
<reference evidence="5" key="1">
    <citation type="submission" date="2023-04" db="EMBL/GenBank/DDBJ databases">
        <title>Genome dynamics across the evolutionary transition to endosymbiosis.</title>
        <authorList>
            <person name="Siozios S."/>
            <person name="Nadal-Jimenez P."/>
            <person name="Azagi T."/>
            <person name="Sprong H."/>
            <person name="Frost C.L."/>
            <person name="Parratt S.R."/>
            <person name="Taylor G."/>
            <person name="Brettell L."/>
            <person name="Lew K.C."/>
            <person name="Croft L."/>
            <person name="King K.C."/>
            <person name="Brockhurst M.A."/>
            <person name="Hypsa V."/>
            <person name="Novakova E."/>
            <person name="Darby A.C."/>
            <person name="Hurst G.D.D."/>
        </authorList>
    </citation>
    <scope>NUCLEOTIDE SEQUENCE</scope>
    <source>
        <strain evidence="5">AIh</strain>
        <plasmid evidence="5">paIh7</plasmid>
    </source>
</reference>
<gene>
    <name evidence="5" type="ORF">QE207_01925</name>
</gene>
<dbReference type="Gene3D" id="3.30.930.30">
    <property type="match status" value="1"/>
</dbReference>